<evidence type="ECO:0008006" key="8">
    <source>
        <dbReference type="Google" id="ProtNLM"/>
    </source>
</evidence>
<dbReference type="EMBL" id="JAFCIX010000569">
    <property type="protein sequence ID" value="KAH6587068.1"/>
    <property type="molecule type" value="Genomic_DNA"/>
</dbReference>
<dbReference type="HAMAP" id="MF_00235">
    <property type="entry name" value="Adenylate_kinase_Adk"/>
    <property type="match status" value="1"/>
</dbReference>
<evidence type="ECO:0000256" key="5">
    <source>
        <dbReference type="SAM" id="MobiDB-lite"/>
    </source>
</evidence>
<dbReference type="InterPro" id="IPR000850">
    <property type="entry name" value="Adenylat/UMP-CMP_kin"/>
</dbReference>
<name>A0ABQ8EV23_9FUNG</name>
<dbReference type="PRINTS" id="PR00094">
    <property type="entry name" value="ADENYLTKNASE"/>
</dbReference>
<reference evidence="6 7" key="1">
    <citation type="submission" date="2021-02" db="EMBL/GenBank/DDBJ databases">
        <title>Variation within the Batrachochytrium salamandrivorans European outbreak.</title>
        <authorList>
            <person name="Kelly M."/>
            <person name="Pasmans F."/>
            <person name="Shea T.P."/>
            <person name="Munoz J.F."/>
            <person name="Carranza S."/>
            <person name="Cuomo C.A."/>
            <person name="Martel A."/>
        </authorList>
    </citation>
    <scope>NUCLEOTIDE SEQUENCE [LARGE SCALE GENOMIC DNA]</scope>
    <source>
        <strain evidence="6 7">AMFP18/2</strain>
    </source>
</reference>
<comment type="caution">
    <text evidence="6">The sequence shown here is derived from an EMBL/GenBank/DDBJ whole genome shotgun (WGS) entry which is preliminary data.</text>
</comment>
<comment type="similarity">
    <text evidence="4">Belongs to the adenylate kinase family.</text>
</comment>
<evidence type="ECO:0000256" key="2">
    <source>
        <dbReference type="ARBA" id="ARBA00022741"/>
    </source>
</evidence>
<evidence type="ECO:0000256" key="1">
    <source>
        <dbReference type="ARBA" id="ARBA00022679"/>
    </source>
</evidence>
<dbReference type="Gene3D" id="3.40.50.300">
    <property type="entry name" value="P-loop containing nucleotide triphosphate hydrolases"/>
    <property type="match status" value="1"/>
</dbReference>
<dbReference type="Pfam" id="PF00406">
    <property type="entry name" value="ADK"/>
    <property type="match status" value="2"/>
</dbReference>
<accession>A0ABQ8EV23</accession>
<feature type="compositionally biased region" description="Low complexity" evidence="5">
    <location>
        <begin position="134"/>
        <end position="159"/>
    </location>
</feature>
<dbReference type="InterPro" id="IPR027417">
    <property type="entry name" value="P-loop_NTPase"/>
</dbReference>
<keyword evidence="7" id="KW-1185">Reference proteome</keyword>
<keyword evidence="2" id="KW-0547">Nucleotide-binding</keyword>
<sequence length="445" mass="47444">MLSKSKSIIGAVASVAIRATALLASAAPKTLQSTSIPLRQCLHSQTRKSLIHRPSALLACSSPITCLSPTVPSTPCVSVVQAQSFRSLLLDGLANGSWWRIVSPPSVMKPAIGTATTAVTTAVAATVATTAVTVPSSSSSSSSSAPVQPSSSSLVTSSPSEPPSLPRHTFSNRTTAVPNSSSRASLFPHGTQLRPDLNVVFVMGGPGSGKGVQCLRLFEEFEFVHISTGQLIRDAVAHFTSDTTGSPSTSEGSQASTSDTVVKPPRTPISPEVLASAMACRQTILNCMNAGELVPDEIVMELLCDFFLGLDKKVKGVVLDGYPRTLAQAEDFVRKIGRPHTVLALQCPDAILTSRLYRRRRMDDSPAAITHRLLHYRTTMPELLRFYYDVGARTMRIPAYLPIPAVTAAMRPYLNTVFEAKESALQANESEPFIEVVSDDAPTNV</sequence>
<organism evidence="6 7">
    <name type="scientific">Batrachochytrium salamandrivorans</name>
    <dbReference type="NCBI Taxonomy" id="1357716"/>
    <lineage>
        <taxon>Eukaryota</taxon>
        <taxon>Fungi</taxon>
        <taxon>Fungi incertae sedis</taxon>
        <taxon>Chytridiomycota</taxon>
        <taxon>Chytridiomycota incertae sedis</taxon>
        <taxon>Chytridiomycetes</taxon>
        <taxon>Rhizophydiales</taxon>
        <taxon>Rhizophydiales incertae sedis</taxon>
        <taxon>Batrachochytrium</taxon>
    </lineage>
</organism>
<evidence type="ECO:0000313" key="7">
    <source>
        <dbReference type="Proteomes" id="UP001648503"/>
    </source>
</evidence>
<feature type="compositionally biased region" description="Polar residues" evidence="5">
    <location>
        <begin position="169"/>
        <end position="184"/>
    </location>
</feature>
<feature type="compositionally biased region" description="Polar residues" evidence="5">
    <location>
        <begin position="241"/>
        <end position="260"/>
    </location>
</feature>
<keyword evidence="1 4" id="KW-0808">Transferase</keyword>
<dbReference type="InterPro" id="IPR033690">
    <property type="entry name" value="Adenylat_kinase_CS"/>
</dbReference>
<evidence type="ECO:0000256" key="4">
    <source>
        <dbReference type="RuleBase" id="RU003330"/>
    </source>
</evidence>
<dbReference type="PROSITE" id="PS00113">
    <property type="entry name" value="ADENYLATE_KINASE"/>
    <property type="match status" value="1"/>
</dbReference>
<dbReference type="PANTHER" id="PTHR23359">
    <property type="entry name" value="NUCLEOTIDE KINASE"/>
    <property type="match status" value="1"/>
</dbReference>
<proteinExistence type="inferred from homology"/>
<feature type="region of interest" description="Disordered" evidence="5">
    <location>
        <begin position="134"/>
        <end position="189"/>
    </location>
</feature>
<protein>
    <recommendedName>
        <fullName evidence="8">Adenylate kinase</fullName>
    </recommendedName>
</protein>
<keyword evidence="3 4" id="KW-0418">Kinase</keyword>
<dbReference type="CDD" id="cd01428">
    <property type="entry name" value="ADK"/>
    <property type="match status" value="1"/>
</dbReference>
<dbReference type="SUPFAM" id="SSF52540">
    <property type="entry name" value="P-loop containing nucleoside triphosphate hydrolases"/>
    <property type="match status" value="1"/>
</dbReference>
<evidence type="ECO:0000256" key="3">
    <source>
        <dbReference type="ARBA" id="ARBA00022777"/>
    </source>
</evidence>
<evidence type="ECO:0000313" key="6">
    <source>
        <dbReference type="EMBL" id="KAH6587068.1"/>
    </source>
</evidence>
<feature type="region of interest" description="Disordered" evidence="5">
    <location>
        <begin position="241"/>
        <end position="266"/>
    </location>
</feature>
<dbReference type="Proteomes" id="UP001648503">
    <property type="component" value="Unassembled WGS sequence"/>
</dbReference>
<gene>
    <name evidence="6" type="ORF">BASA50_000116</name>
</gene>